<keyword evidence="2" id="KW-1185">Reference proteome</keyword>
<protein>
    <submittedName>
        <fullName evidence="1">CheY-like superfamily</fullName>
    </submittedName>
</protein>
<organism evidence="1 2">
    <name type="scientific">Russula earlei</name>
    <dbReference type="NCBI Taxonomy" id="71964"/>
    <lineage>
        <taxon>Eukaryota</taxon>
        <taxon>Fungi</taxon>
        <taxon>Dikarya</taxon>
        <taxon>Basidiomycota</taxon>
        <taxon>Agaricomycotina</taxon>
        <taxon>Agaricomycetes</taxon>
        <taxon>Russulales</taxon>
        <taxon>Russulaceae</taxon>
        <taxon>Russula</taxon>
    </lineage>
</organism>
<evidence type="ECO:0000313" key="2">
    <source>
        <dbReference type="Proteomes" id="UP001207468"/>
    </source>
</evidence>
<dbReference type="Proteomes" id="UP001207468">
    <property type="component" value="Unassembled WGS sequence"/>
</dbReference>
<proteinExistence type="predicted"/>
<evidence type="ECO:0000313" key="1">
    <source>
        <dbReference type="EMBL" id="KAI9459573.1"/>
    </source>
</evidence>
<gene>
    <name evidence="1" type="ORF">F5148DRAFT_1287101</name>
</gene>
<accession>A0ACC0U2L2</accession>
<sequence>MIRIALVDDHALVRQLLKQLIEVTLGWNVIIEATNGKDCLNQLALALIPPDVVLMDVAMPVMDGLSSLAHAHVMVDMIRKGAMGFLTKSTSPQTLVQAVQSVMNNTPYIEDCLFEEVANDIGDSDPKPLLSNKQKTVPEIMRY</sequence>
<reference evidence="1" key="1">
    <citation type="submission" date="2021-03" db="EMBL/GenBank/DDBJ databases">
        <title>Evolutionary priming and transition to the ectomycorrhizal habit in an iconic lineage of mushroom-forming fungi: is preadaptation a requirement?</title>
        <authorList>
            <consortium name="DOE Joint Genome Institute"/>
            <person name="Looney B.P."/>
            <person name="Miyauchi S."/>
            <person name="Morin E."/>
            <person name="Drula E."/>
            <person name="Courty P.E."/>
            <person name="Chicoki N."/>
            <person name="Fauchery L."/>
            <person name="Kohler A."/>
            <person name="Kuo A."/>
            <person name="LaButti K."/>
            <person name="Pangilinan J."/>
            <person name="Lipzen A."/>
            <person name="Riley R."/>
            <person name="Andreopoulos W."/>
            <person name="He G."/>
            <person name="Johnson J."/>
            <person name="Barry K.W."/>
            <person name="Grigoriev I.V."/>
            <person name="Nagy L."/>
            <person name="Hibbett D."/>
            <person name="Henrissat B."/>
            <person name="Matheny P.B."/>
            <person name="Labbe J."/>
            <person name="Martin A.F."/>
        </authorList>
    </citation>
    <scope>NUCLEOTIDE SEQUENCE</scope>
    <source>
        <strain evidence="1">BPL698</strain>
    </source>
</reference>
<name>A0ACC0U2L2_9AGAM</name>
<comment type="caution">
    <text evidence="1">The sequence shown here is derived from an EMBL/GenBank/DDBJ whole genome shotgun (WGS) entry which is preliminary data.</text>
</comment>
<dbReference type="EMBL" id="JAGFNK010000197">
    <property type="protein sequence ID" value="KAI9459573.1"/>
    <property type="molecule type" value="Genomic_DNA"/>
</dbReference>